<dbReference type="OrthoDB" id="3271131at2759"/>
<dbReference type="STRING" id="5364.A0A5C3MZ01"/>
<protein>
    <submittedName>
        <fullName evidence="2">Uncharacterized protein</fullName>
    </submittedName>
</protein>
<reference evidence="2 3" key="1">
    <citation type="journal article" date="2019" name="Nat. Ecol. Evol.">
        <title>Megaphylogeny resolves global patterns of mushroom evolution.</title>
        <authorList>
            <person name="Varga T."/>
            <person name="Krizsan K."/>
            <person name="Foldi C."/>
            <person name="Dima B."/>
            <person name="Sanchez-Garcia M."/>
            <person name="Sanchez-Ramirez S."/>
            <person name="Szollosi G.J."/>
            <person name="Szarkandi J.G."/>
            <person name="Papp V."/>
            <person name="Albert L."/>
            <person name="Andreopoulos W."/>
            <person name="Angelini C."/>
            <person name="Antonin V."/>
            <person name="Barry K.W."/>
            <person name="Bougher N.L."/>
            <person name="Buchanan P."/>
            <person name="Buyck B."/>
            <person name="Bense V."/>
            <person name="Catcheside P."/>
            <person name="Chovatia M."/>
            <person name="Cooper J."/>
            <person name="Damon W."/>
            <person name="Desjardin D."/>
            <person name="Finy P."/>
            <person name="Geml J."/>
            <person name="Haridas S."/>
            <person name="Hughes K."/>
            <person name="Justo A."/>
            <person name="Karasinski D."/>
            <person name="Kautmanova I."/>
            <person name="Kiss B."/>
            <person name="Kocsube S."/>
            <person name="Kotiranta H."/>
            <person name="LaButti K.M."/>
            <person name="Lechner B.E."/>
            <person name="Liimatainen K."/>
            <person name="Lipzen A."/>
            <person name="Lukacs Z."/>
            <person name="Mihaltcheva S."/>
            <person name="Morgado L.N."/>
            <person name="Niskanen T."/>
            <person name="Noordeloos M.E."/>
            <person name="Ohm R.A."/>
            <person name="Ortiz-Santana B."/>
            <person name="Ovrebo C."/>
            <person name="Racz N."/>
            <person name="Riley R."/>
            <person name="Savchenko A."/>
            <person name="Shiryaev A."/>
            <person name="Soop K."/>
            <person name="Spirin V."/>
            <person name="Szebenyi C."/>
            <person name="Tomsovsky M."/>
            <person name="Tulloss R.E."/>
            <person name="Uehling J."/>
            <person name="Grigoriev I.V."/>
            <person name="Vagvolgyi C."/>
            <person name="Papp T."/>
            <person name="Martin F.M."/>
            <person name="Miettinen O."/>
            <person name="Hibbett D.S."/>
            <person name="Nagy L.G."/>
        </authorList>
    </citation>
    <scope>NUCLEOTIDE SEQUENCE [LARGE SCALE GENOMIC DNA]</scope>
    <source>
        <strain evidence="2 3">OMC1185</strain>
    </source>
</reference>
<dbReference type="Proteomes" id="UP000305948">
    <property type="component" value="Unassembled WGS sequence"/>
</dbReference>
<feature type="compositionally biased region" description="Basic and acidic residues" evidence="1">
    <location>
        <begin position="97"/>
        <end position="106"/>
    </location>
</feature>
<feature type="region of interest" description="Disordered" evidence="1">
    <location>
        <begin position="263"/>
        <end position="289"/>
    </location>
</feature>
<dbReference type="EMBL" id="ML213514">
    <property type="protein sequence ID" value="TFK49985.1"/>
    <property type="molecule type" value="Genomic_DNA"/>
</dbReference>
<evidence type="ECO:0000313" key="2">
    <source>
        <dbReference type="EMBL" id="TFK49985.1"/>
    </source>
</evidence>
<proteinExistence type="predicted"/>
<feature type="region of interest" description="Disordered" evidence="1">
    <location>
        <begin position="20"/>
        <end position="39"/>
    </location>
</feature>
<feature type="region of interest" description="Disordered" evidence="1">
    <location>
        <begin position="70"/>
        <end position="196"/>
    </location>
</feature>
<name>A0A5C3MZ01_9AGAM</name>
<organism evidence="2 3">
    <name type="scientific">Heliocybe sulcata</name>
    <dbReference type="NCBI Taxonomy" id="5364"/>
    <lineage>
        <taxon>Eukaryota</taxon>
        <taxon>Fungi</taxon>
        <taxon>Dikarya</taxon>
        <taxon>Basidiomycota</taxon>
        <taxon>Agaricomycotina</taxon>
        <taxon>Agaricomycetes</taxon>
        <taxon>Gloeophyllales</taxon>
        <taxon>Gloeophyllaceae</taxon>
        <taxon>Heliocybe</taxon>
    </lineage>
</organism>
<dbReference type="AlphaFoldDB" id="A0A5C3MZ01"/>
<feature type="compositionally biased region" description="Polar residues" evidence="1">
    <location>
        <begin position="108"/>
        <end position="120"/>
    </location>
</feature>
<evidence type="ECO:0000256" key="1">
    <source>
        <dbReference type="SAM" id="MobiDB-lite"/>
    </source>
</evidence>
<gene>
    <name evidence="2" type="ORF">OE88DRAFT_303092</name>
</gene>
<accession>A0A5C3MZ01</accession>
<evidence type="ECO:0000313" key="3">
    <source>
        <dbReference type="Proteomes" id="UP000305948"/>
    </source>
</evidence>
<keyword evidence="3" id="KW-1185">Reference proteome</keyword>
<feature type="region of interest" description="Disordered" evidence="1">
    <location>
        <begin position="387"/>
        <end position="458"/>
    </location>
</feature>
<sequence>MSSRGSSDWSFNLRERAICLESDASDEEEPERPAQTEDARLLKEMDLTTREDTAQYKANPWSIAKINAASRTARQGPETAIPALQKKEGPKGQIVDGFKKQAERAKTTKSNANDPSTNPSRLPFPVIKPGCSIATQTVKRQPGAVLNRRPNATSIRGDKCKTDVNTDEPASAFLAAPKKELPLSEPPISTEGAHIPMDNVPSSAYPLDAWTPSTVLPNPVFGPDHSLALDASTDANTDVTPAPSADPHSAEPANWVRAGSNVHIPSMSNRAPPSDNHPLHGSQENLDPISLPRRRQYMSLSSPPRSLAFQNIFDTRHARSSPIQDASRFSYRTFAGEKHSSQILQLRTTQPVSSSAMPAWLASALPQPSSSHKIRSTYEVEEQFVSPAPVLHDQPGNSASRRKPFPSSRSSTPPRPKARPVSAYAHPSLDDEEEWSTLPPKKKTRLNPRTTAGGVQRSGGLKLPLALAHLGGGVPVREDGPSASKRRVITYFPPPMNPTNAGHDDDHGTPQPLVFSVTSASNDGARRGKRKAYSVQPVDENMHAVNVRRLAFAPFSNMLLPSRCIPSPSLASITLTRLPT</sequence>
<feature type="region of interest" description="Disordered" evidence="1">
    <location>
        <begin position="226"/>
        <end position="251"/>
    </location>
</feature>